<dbReference type="InterPro" id="IPR055583">
    <property type="entry name" value="DUF7159"/>
</dbReference>
<feature type="binding site" evidence="4">
    <location>
        <begin position="379"/>
        <end position="381"/>
    </location>
    <ligand>
        <name>dCTP</name>
        <dbReference type="ChEBI" id="CHEBI:61481"/>
    </ligand>
</feature>
<feature type="region of interest" description="Disordered" evidence="5">
    <location>
        <begin position="187"/>
        <end position="208"/>
    </location>
</feature>
<dbReference type="GO" id="GO:0008829">
    <property type="term" value="F:dCTP deaminase activity"/>
    <property type="evidence" value="ECO:0007669"/>
    <property type="project" value="InterPro"/>
</dbReference>
<evidence type="ECO:0000256" key="2">
    <source>
        <dbReference type="ARBA" id="ARBA00022801"/>
    </source>
</evidence>
<comment type="similarity">
    <text evidence="4">Belongs to the dCTP deaminase family.</text>
</comment>
<dbReference type="InterPro" id="IPR011962">
    <property type="entry name" value="dCTP_deaminase"/>
</dbReference>
<evidence type="ECO:0000256" key="5">
    <source>
        <dbReference type="SAM" id="MobiDB-lite"/>
    </source>
</evidence>
<dbReference type="GO" id="GO:0033973">
    <property type="term" value="F:dCTP deaminase (dUMP-forming) activity"/>
    <property type="evidence" value="ECO:0007669"/>
    <property type="project" value="UniProtKB-UniRule"/>
</dbReference>
<feature type="binding site" evidence="4">
    <location>
        <position position="400"/>
    </location>
    <ligand>
        <name>dCTP</name>
        <dbReference type="ChEBI" id="CHEBI:61481"/>
    </ligand>
</feature>
<dbReference type="EMBL" id="UGQY01000004">
    <property type="protein sequence ID" value="SUA04047.1"/>
    <property type="molecule type" value="Genomic_DNA"/>
</dbReference>
<keyword evidence="3 4" id="KW-0546">Nucleotide metabolism</keyword>
<feature type="site" description="Important for bifunctional activity" evidence="4">
    <location>
        <begin position="368"/>
        <end position="369"/>
    </location>
</feature>
<evidence type="ECO:0000259" key="6">
    <source>
        <dbReference type="Pfam" id="PF23717"/>
    </source>
</evidence>
<comment type="catalytic activity">
    <reaction evidence="4">
        <text>dCTP + 2 H2O = dUMP + NH4(+) + diphosphate</text>
        <dbReference type="Rhea" id="RHEA:19205"/>
        <dbReference type="ChEBI" id="CHEBI:15377"/>
        <dbReference type="ChEBI" id="CHEBI:28938"/>
        <dbReference type="ChEBI" id="CHEBI:33019"/>
        <dbReference type="ChEBI" id="CHEBI:61481"/>
        <dbReference type="ChEBI" id="CHEBI:246422"/>
        <dbReference type="EC" id="3.5.4.30"/>
    </reaction>
</comment>
<dbReference type="NCBIfam" id="TIGR02274">
    <property type="entry name" value="dCTP_deam"/>
    <property type="match status" value="1"/>
</dbReference>
<keyword evidence="1 4" id="KW-0547">Nucleotide-binding</keyword>
<dbReference type="UniPathway" id="UPA00610">
    <property type="reaction ID" value="UER00667"/>
</dbReference>
<dbReference type="Proteomes" id="UP000255389">
    <property type="component" value="Unassembled WGS sequence"/>
</dbReference>
<evidence type="ECO:0000256" key="3">
    <source>
        <dbReference type="ARBA" id="ARBA00023080"/>
    </source>
</evidence>
<feature type="binding site" evidence="4">
    <location>
        <position position="426"/>
    </location>
    <ligand>
        <name>dCTP</name>
        <dbReference type="ChEBI" id="CHEBI:61481"/>
    </ligand>
</feature>
<feature type="compositionally biased region" description="Low complexity" evidence="5">
    <location>
        <begin position="189"/>
        <end position="200"/>
    </location>
</feature>
<dbReference type="Gene3D" id="2.70.40.10">
    <property type="match status" value="1"/>
</dbReference>
<comment type="function">
    <text evidence="4">Bifunctional enzyme that catalyzes both the deamination of dCTP to dUTP and the hydrolysis of dUTP to dUMP without releasing the toxic dUTP intermediate.</text>
</comment>
<dbReference type="EC" id="3.5.4.30" evidence="4"/>
<feature type="binding site" evidence="4">
    <location>
        <position position="371"/>
    </location>
    <ligand>
        <name>dCTP</name>
        <dbReference type="ChEBI" id="CHEBI:61481"/>
    </ligand>
</feature>
<dbReference type="CDD" id="cd07557">
    <property type="entry name" value="trimeric_dUTPase"/>
    <property type="match status" value="1"/>
</dbReference>
<dbReference type="GO" id="GO:0000166">
    <property type="term" value="F:nucleotide binding"/>
    <property type="evidence" value="ECO:0007669"/>
    <property type="project" value="UniProtKB-KW"/>
</dbReference>
<feature type="binding site" evidence="4">
    <location>
        <begin position="353"/>
        <end position="358"/>
    </location>
    <ligand>
        <name>dCTP</name>
        <dbReference type="ChEBI" id="CHEBI:61481"/>
    </ligand>
</feature>
<dbReference type="AlphaFoldDB" id="A0A378V2N8"/>
<feature type="domain" description="DUF7159" evidence="6">
    <location>
        <begin position="2"/>
        <end position="107"/>
    </location>
</feature>
<evidence type="ECO:0000313" key="8">
    <source>
        <dbReference type="Proteomes" id="UP000255389"/>
    </source>
</evidence>
<organism evidence="7 8">
    <name type="scientific">Mycolicibacterium fortuitum</name>
    <name type="common">Mycobacterium fortuitum</name>
    <dbReference type="NCBI Taxonomy" id="1766"/>
    <lineage>
        <taxon>Bacteria</taxon>
        <taxon>Bacillati</taxon>
        <taxon>Actinomycetota</taxon>
        <taxon>Actinomycetes</taxon>
        <taxon>Mycobacteriales</taxon>
        <taxon>Mycobacteriaceae</taxon>
        <taxon>Mycolicibacterium</taxon>
    </lineage>
</organism>
<reference evidence="7 8" key="1">
    <citation type="submission" date="2018-06" db="EMBL/GenBank/DDBJ databases">
        <authorList>
            <consortium name="Pathogen Informatics"/>
            <person name="Doyle S."/>
        </authorList>
    </citation>
    <scope>NUCLEOTIDE SEQUENCE [LARGE SCALE GENOMIC DNA]</scope>
    <source>
        <strain evidence="7 8">NCTC1542</strain>
    </source>
</reference>
<proteinExistence type="inferred from homology"/>
<dbReference type="SUPFAM" id="SSF51283">
    <property type="entry name" value="dUTPase-like"/>
    <property type="match status" value="1"/>
</dbReference>
<dbReference type="GO" id="GO:0006229">
    <property type="term" value="P:dUTP biosynthetic process"/>
    <property type="evidence" value="ECO:0007669"/>
    <property type="project" value="InterPro"/>
</dbReference>
<dbReference type="Pfam" id="PF23717">
    <property type="entry name" value="DUF7159"/>
    <property type="match status" value="1"/>
</dbReference>
<dbReference type="GO" id="GO:0006226">
    <property type="term" value="P:dUMP biosynthetic process"/>
    <property type="evidence" value="ECO:0007669"/>
    <property type="project" value="UniProtKB-UniRule"/>
</dbReference>
<evidence type="ECO:0000256" key="1">
    <source>
        <dbReference type="ARBA" id="ARBA00022741"/>
    </source>
</evidence>
<accession>A0A378V2N8</accession>
<dbReference type="InterPro" id="IPR036157">
    <property type="entry name" value="dUTPase-like_sf"/>
</dbReference>
<dbReference type="Pfam" id="PF22769">
    <property type="entry name" value="DCD"/>
    <property type="match status" value="1"/>
</dbReference>
<dbReference type="InterPro" id="IPR033704">
    <property type="entry name" value="dUTPase_trimeric"/>
</dbReference>
<feature type="binding site" evidence="4">
    <location>
        <position position="422"/>
    </location>
    <ligand>
        <name>dCTP</name>
        <dbReference type="ChEBI" id="CHEBI:61481"/>
    </ligand>
</feature>
<dbReference type="HAMAP" id="MF_00146">
    <property type="entry name" value="dCTP_deaminase"/>
    <property type="match status" value="1"/>
</dbReference>
<keyword evidence="2 4" id="KW-0378">Hydrolase</keyword>
<sequence length="441" mass="46096">MDVVIGIAMTSQDTRLLLVEGNRGDGAVIDHDSLDADTPVDVAHPGFNEPVVNAVLDTYADAPANGYTVIRVALTWTDAVNADAKLMLDALAEQGITNVAVVSAADAERLGGEADSSMDGSGASGDDAAARLARGALIASADIRGEPASAVKPAPLTHTVAMAVATAVLIVAGSVFLAMTVRGGHDSVPPQASTPTQHTAPAPPPEAPVHTVVRNVVPMAGRAAQQSLAGPGANTSVPPLTGWSGANRYARRVLLSDRDIRAEIAAKRLAIEPFDDALVQPSSVDVRLDNLFRVFNNTRYTHIDPAKQQDELTTLVEPAEGEPFVLHPGEFVLGSTLEVCTLPDDLAGRLEGKSSLGRLGLLTHSTAGFIDPGFSGHITLELSNVANLPITLWPGMKIGQLCLLRLTSPAEHPYGSDKVGSKYQGQRGPTPSRSHLNFIKS</sequence>
<feature type="region of interest" description="Disordered" evidence="5">
    <location>
        <begin position="415"/>
        <end position="441"/>
    </location>
</feature>
<dbReference type="FunFam" id="2.70.40.10:FF:000005">
    <property type="entry name" value="dCTP deaminase, dUMP-forming"/>
    <property type="match status" value="1"/>
</dbReference>
<evidence type="ECO:0000256" key="4">
    <source>
        <dbReference type="HAMAP-Rule" id="MF_00146"/>
    </source>
</evidence>
<feature type="binding site" evidence="4">
    <location>
        <position position="414"/>
    </location>
    <ligand>
        <name>dCTP</name>
        <dbReference type="ChEBI" id="CHEBI:61481"/>
    </ligand>
</feature>
<dbReference type="GO" id="GO:0015949">
    <property type="term" value="P:nucleobase-containing small molecule interconversion"/>
    <property type="evidence" value="ECO:0007669"/>
    <property type="project" value="TreeGrafter"/>
</dbReference>
<comment type="subunit">
    <text evidence="4">Homotrimer.</text>
</comment>
<feature type="active site" description="Proton donor/acceptor" evidence="4">
    <location>
        <position position="381"/>
    </location>
</feature>
<protein>
    <recommendedName>
        <fullName evidence="4">dCTP deaminase, dUMP-forming</fullName>
        <ecNumber evidence="4">3.5.4.30</ecNumber>
    </recommendedName>
    <alternativeName>
        <fullName evidence="4">Bifunctional dCTP deaminase:dUTPase</fullName>
    </alternativeName>
    <alternativeName>
        <fullName evidence="4">DCD-DUT</fullName>
    </alternativeName>
</protein>
<dbReference type="PANTHER" id="PTHR42680:SF3">
    <property type="entry name" value="DCTP DEAMINASE"/>
    <property type="match status" value="1"/>
</dbReference>
<feature type="compositionally biased region" description="Polar residues" evidence="5">
    <location>
        <begin position="423"/>
        <end position="441"/>
    </location>
</feature>
<gene>
    <name evidence="4 7" type="primary">dcd</name>
    <name evidence="7" type="ORF">NCTC1542_05542</name>
</gene>
<name>A0A378V2N8_MYCFO</name>
<comment type="pathway">
    <text evidence="4">Pyrimidine metabolism; dUMP biosynthesis; dUMP from dCTP: step 1/1.</text>
</comment>
<dbReference type="PANTHER" id="PTHR42680">
    <property type="entry name" value="DCTP DEAMINASE"/>
    <property type="match status" value="1"/>
</dbReference>
<evidence type="ECO:0000313" key="7">
    <source>
        <dbReference type="EMBL" id="SUA04047.1"/>
    </source>
</evidence>